<evidence type="ECO:0000313" key="2">
    <source>
        <dbReference type="EMBL" id="SDY10027.1"/>
    </source>
</evidence>
<dbReference type="RefSeq" id="WP_090126592.1">
    <property type="nucleotide sequence ID" value="NZ_FNNJ01000025.1"/>
</dbReference>
<organism evidence="2 3">
    <name type="scientific">Lutibacter oricola</name>
    <dbReference type="NCBI Taxonomy" id="762486"/>
    <lineage>
        <taxon>Bacteria</taxon>
        <taxon>Pseudomonadati</taxon>
        <taxon>Bacteroidota</taxon>
        <taxon>Flavobacteriia</taxon>
        <taxon>Flavobacteriales</taxon>
        <taxon>Flavobacteriaceae</taxon>
        <taxon>Lutibacter</taxon>
    </lineage>
</organism>
<dbReference type="OrthoDB" id="1431520at2"/>
<evidence type="ECO:0000313" key="3">
    <source>
        <dbReference type="Proteomes" id="UP000199595"/>
    </source>
</evidence>
<dbReference type="AlphaFoldDB" id="A0A1H3H3Q4"/>
<feature type="transmembrane region" description="Helical" evidence="1">
    <location>
        <begin position="113"/>
        <end position="131"/>
    </location>
</feature>
<accession>A0A1H3H3Q4</accession>
<protein>
    <submittedName>
        <fullName evidence="2">Uncharacterized protein</fullName>
    </submittedName>
</protein>
<keyword evidence="1" id="KW-0472">Membrane</keyword>
<dbReference type="Proteomes" id="UP000199595">
    <property type="component" value="Unassembled WGS sequence"/>
</dbReference>
<evidence type="ECO:0000256" key="1">
    <source>
        <dbReference type="SAM" id="Phobius"/>
    </source>
</evidence>
<dbReference type="EMBL" id="FNNJ01000025">
    <property type="protein sequence ID" value="SDY10027.1"/>
    <property type="molecule type" value="Genomic_DNA"/>
</dbReference>
<reference evidence="2 3" key="1">
    <citation type="submission" date="2016-10" db="EMBL/GenBank/DDBJ databases">
        <authorList>
            <person name="de Groot N.N."/>
        </authorList>
    </citation>
    <scope>NUCLEOTIDE SEQUENCE [LARGE SCALE GENOMIC DNA]</scope>
    <source>
        <strain evidence="2 3">DSM 24956</strain>
    </source>
</reference>
<keyword evidence="1" id="KW-0812">Transmembrane</keyword>
<name>A0A1H3H3Q4_9FLAO</name>
<gene>
    <name evidence="2" type="ORF">SAMN05444411_1251</name>
</gene>
<keyword evidence="1" id="KW-1133">Transmembrane helix</keyword>
<feature type="transmembrane region" description="Helical" evidence="1">
    <location>
        <begin position="88"/>
        <end position="107"/>
    </location>
</feature>
<proteinExistence type="predicted"/>
<sequence length="159" mass="18014">MKLFPTKEFTAELRSDFSISKENLKLETDITDSLVSDWTNKEFRGQVYDNGFKLISSEIGIGAVCVLDGKFNGKVGEIEIRIHKAFKVMFSILMLMPFSIFLFEIITNGIKDSIGLIVPATMGIVFGRFVLIEFSFRYISKIGIDKLTDILTIKDLKKI</sequence>
<keyword evidence="3" id="KW-1185">Reference proteome</keyword>